<evidence type="ECO:0000313" key="2">
    <source>
        <dbReference type="Proteomes" id="UP001500822"/>
    </source>
</evidence>
<dbReference type="RefSeq" id="WP_345314433.1">
    <property type="nucleotide sequence ID" value="NZ_BAABIE010000026.1"/>
</dbReference>
<comment type="caution">
    <text evidence="1">The sequence shown here is derived from an EMBL/GenBank/DDBJ whole genome shotgun (WGS) entry which is preliminary data.</text>
</comment>
<dbReference type="Proteomes" id="UP001500822">
    <property type="component" value="Unassembled WGS sequence"/>
</dbReference>
<sequence length="69" mass="7081">MQPLPDLTIIQAIDGRTQQLLFSGAELPVPILDEAAIGISASGVPTVTVTIPIGSVTTETAAAIRRRGA</sequence>
<keyword evidence="2" id="KW-1185">Reference proteome</keyword>
<dbReference type="EMBL" id="BAABIE010000026">
    <property type="protein sequence ID" value="GAA4758794.1"/>
    <property type="molecule type" value="Genomic_DNA"/>
</dbReference>
<protein>
    <submittedName>
        <fullName evidence="1">Uncharacterized protein</fullName>
    </submittedName>
</protein>
<proteinExistence type="predicted"/>
<accession>A0ABP8ZJV9</accession>
<evidence type="ECO:0000313" key="1">
    <source>
        <dbReference type="EMBL" id="GAA4758794.1"/>
    </source>
</evidence>
<gene>
    <name evidence="1" type="ORF">GCM10023217_34100</name>
</gene>
<reference evidence="2" key="1">
    <citation type="journal article" date="2019" name="Int. J. Syst. Evol. Microbiol.">
        <title>The Global Catalogue of Microorganisms (GCM) 10K type strain sequencing project: providing services to taxonomists for standard genome sequencing and annotation.</title>
        <authorList>
            <consortium name="The Broad Institute Genomics Platform"/>
            <consortium name="The Broad Institute Genome Sequencing Center for Infectious Disease"/>
            <person name="Wu L."/>
            <person name="Ma J."/>
        </authorList>
    </citation>
    <scope>NUCLEOTIDE SEQUENCE [LARGE SCALE GENOMIC DNA]</scope>
    <source>
        <strain evidence="2">JCM 18077</strain>
    </source>
</reference>
<name>A0ABP8ZJV9_9ACTN</name>
<organism evidence="1 2">
    <name type="scientific">Gordonia alkaliphila</name>
    <dbReference type="NCBI Taxonomy" id="1053547"/>
    <lineage>
        <taxon>Bacteria</taxon>
        <taxon>Bacillati</taxon>
        <taxon>Actinomycetota</taxon>
        <taxon>Actinomycetes</taxon>
        <taxon>Mycobacteriales</taxon>
        <taxon>Gordoniaceae</taxon>
        <taxon>Gordonia</taxon>
    </lineage>
</organism>